<organism evidence="1 2">
    <name type="scientific">Bacteroides stercorirosoris</name>
    <dbReference type="NCBI Taxonomy" id="871324"/>
    <lineage>
        <taxon>Bacteria</taxon>
        <taxon>Pseudomonadati</taxon>
        <taxon>Bacteroidota</taxon>
        <taxon>Bacteroidia</taxon>
        <taxon>Bacteroidales</taxon>
        <taxon>Bacteroidaceae</taxon>
        <taxon>Bacteroides</taxon>
    </lineage>
</organism>
<protein>
    <submittedName>
        <fullName evidence="1">Uncharacterized protein</fullName>
    </submittedName>
</protein>
<dbReference type="Proteomes" id="UP000184192">
    <property type="component" value="Unassembled WGS sequence"/>
</dbReference>
<sequence>MNFFHSPIRIEENRQNVLIRKTPKKLKSRGLSFFWRKRKYLPFSFTNFAICNPQNRDEDRDNNI</sequence>
<reference evidence="2" key="1">
    <citation type="submission" date="2016-11" db="EMBL/GenBank/DDBJ databases">
        <authorList>
            <person name="Varghese N."/>
            <person name="Submissions S."/>
        </authorList>
    </citation>
    <scope>NUCLEOTIDE SEQUENCE [LARGE SCALE GENOMIC DNA]</scope>
    <source>
        <strain evidence="2">DSM 26884</strain>
    </source>
</reference>
<accession>A0A1M6B706</accession>
<dbReference type="AlphaFoldDB" id="A0A1M6B706"/>
<dbReference type="EMBL" id="FQZN01000002">
    <property type="protein sequence ID" value="SHI44521.1"/>
    <property type="molecule type" value="Genomic_DNA"/>
</dbReference>
<keyword evidence="2" id="KW-1185">Reference proteome</keyword>
<gene>
    <name evidence="1" type="ORF">SAMN05444350_102210</name>
</gene>
<proteinExistence type="predicted"/>
<evidence type="ECO:0000313" key="1">
    <source>
        <dbReference type="EMBL" id="SHI44521.1"/>
    </source>
</evidence>
<name>A0A1M6B706_9BACE</name>
<evidence type="ECO:0000313" key="2">
    <source>
        <dbReference type="Proteomes" id="UP000184192"/>
    </source>
</evidence>